<dbReference type="RefSeq" id="WP_174498021.1">
    <property type="nucleotide sequence ID" value="NZ_CADDWK010000028.1"/>
</dbReference>
<gene>
    <name evidence="6" type="ORF">HNQ94_003339</name>
</gene>
<dbReference type="PANTHER" id="PTHR12151">
    <property type="entry name" value="ELECTRON TRANSPORT PROTIN SCO1/SENC FAMILY MEMBER"/>
    <property type="match status" value="1"/>
</dbReference>
<keyword evidence="2 3" id="KW-0186">Copper</keyword>
<feature type="domain" description="Thioredoxin" evidence="5">
    <location>
        <begin position="32"/>
        <end position="197"/>
    </location>
</feature>
<dbReference type="GO" id="GO:0046872">
    <property type="term" value="F:metal ion binding"/>
    <property type="evidence" value="ECO:0007669"/>
    <property type="project" value="UniProtKB-KW"/>
</dbReference>
<dbReference type="InterPro" id="IPR036249">
    <property type="entry name" value="Thioredoxin-like_sf"/>
</dbReference>
<feature type="binding site" evidence="3">
    <location>
        <position position="160"/>
    </location>
    <ligand>
        <name>Cu cation</name>
        <dbReference type="ChEBI" id="CHEBI:23378"/>
    </ligand>
</feature>
<sequence length="198" mass="22568">MRKEKWIIPSLFLLVVLSACGIMEKKEQTYVGDFDFEIADFTYTNQNNEPVSLEELKGEFWVADFIFTNCNTVCPPMTGNMARLQQQLKEENLDVQLISFSVDPTVDTPAVLKEFGDKYTQDYSNWNFLTGYTQEEIESFAAESFYTLVTKADGNEQVGHGTSFYLVAPNGHAIKRYDGTKAASMQEIVQDIKTYKNQ</sequence>
<dbReference type="InterPro" id="IPR013766">
    <property type="entry name" value="Thioredoxin_domain"/>
</dbReference>
<dbReference type="EMBL" id="JACHGH010000012">
    <property type="protein sequence ID" value="MBB6454850.1"/>
    <property type="molecule type" value="Genomic_DNA"/>
</dbReference>
<dbReference type="SUPFAM" id="SSF52833">
    <property type="entry name" value="Thioredoxin-like"/>
    <property type="match status" value="1"/>
</dbReference>
<accession>A0A841Q8X3</accession>
<name>A0A841Q8X3_9BACI</name>
<dbReference type="PANTHER" id="PTHR12151:SF25">
    <property type="entry name" value="LINALOOL DEHYDRATASE_ISOMERASE DOMAIN-CONTAINING PROTEIN"/>
    <property type="match status" value="1"/>
</dbReference>
<feature type="binding site" evidence="3">
    <location>
        <position position="74"/>
    </location>
    <ligand>
        <name>Cu cation</name>
        <dbReference type="ChEBI" id="CHEBI:23378"/>
    </ligand>
</feature>
<comment type="similarity">
    <text evidence="1">Belongs to the SCO1/2 family.</text>
</comment>
<dbReference type="Gene3D" id="3.40.30.10">
    <property type="entry name" value="Glutaredoxin"/>
    <property type="match status" value="1"/>
</dbReference>
<evidence type="ECO:0000256" key="1">
    <source>
        <dbReference type="ARBA" id="ARBA00010996"/>
    </source>
</evidence>
<keyword evidence="4" id="KW-1015">Disulfide bond</keyword>
<feature type="disulfide bond" description="Redox-active" evidence="4">
    <location>
        <begin position="70"/>
        <end position="74"/>
    </location>
</feature>
<evidence type="ECO:0000313" key="7">
    <source>
        <dbReference type="Proteomes" id="UP000581688"/>
    </source>
</evidence>
<proteinExistence type="inferred from homology"/>
<dbReference type="CDD" id="cd02968">
    <property type="entry name" value="SCO"/>
    <property type="match status" value="1"/>
</dbReference>
<comment type="caution">
    <text evidence="6">The sequence shown here is derived from an EMBL/GenBank/DDBJ whole genome shotgun (WGS) entry which is preliminary data.</text>
</comment>
<feature type="binding site" evidence="3">
    <location>
        <position position="70"/>
    </location>
    <ligand>
        <name>Cu cation</name>
        <dbReference type="ChEBI" id="CHEBI:23378"/>
    </ligand>
</feature>
<dbReference type="PROSITE" id="PS51352">
    <property type="entry name" value="THIOREDOXIN_2"/>
    <property type="match status" value="1"/>
</dbReference>
<dbReference type="PROSITE" id="PS51257">
    <property type="entry name" value="PROKAR_LIPOPROTEIN"/>
    <property type="match status" value="1"/>
</dbReference>
<dbReference type="Pfam" id="PF02630">
    <property type="entry name" value="SCO1-SenC"/>
    <property type="match status" value="1"/>
</dbReference>
<reference evidence="6 7" key="1">
    <citation type="submission" date="2020-08" db="EMBL/GenBank/DDBJ databases">
        <title>Genomic Encyclopedia of Type Strains, Phase IV (KMG-IV): sequencing the most valuable type-strain genomes for metagenomic binning, comparative biology and taxonomic classification.</title>
        <authorList>
            <person name="Goeker M."/>
        </authorList>
    </citation>
    <scope>NUCLEOTIDE SEQUENCE [LARGE SCALE GENOMIC DNA]</scope>
    <source>
        <strain evidence="6 7">DSM 19612</strain>
    </source>
</reference>
<keyword evidence="7" id="KW-1185">Reference proteome</keyword>
<protein>
    <submittedName>
        <fullName evidence="6">Protein SCO1/2</fullName>
    </submittedName>
</protein>
<evidence type="ECO:0000259" key="5">
    <source>
        <dbReference type="PROSITE" id="PS51352"/>
    </source>
</evidence>
<evidence type="ECO:0000256" key="3">
    <source>
        <dbReference type="PIRSR" id="PIRSR603782-1"/>
    </source>
</evidence>
<dbReference type="Proteomes" id="UP000581688">
    <property type="component" value="Unassembled WGS sequence"/>
</dbReference>
<dbReference type="InterPro" id="IPR003782">
    <property type="entry name" value="SCO1/SenC"/>
</dbReference>
<organism evidence="6 7">
    <name type="scientific">Salirhabdus euzebyi</name>
    <dbReference type="NCBI Taxonomy" id="394506"/>
    <lineage>
        <taxon>Bacteria</taxon>
        <taxon>Bacillati</taxon>
        <taxon>Bacillota</taxon>
        <taxon>Bacilli</taxon>
        <taxon>Bacillales</taxon>
        <taxon>Bacillaceae</taxon>
        <taxon>Salirhabdus</taxon>
    </lineage>
</organism>
<keyword evidence="3" id="KW-0479">Metal-binding</keyword>
<evidence type="ECO:0000256" key="4">
    <source>
        <dbReference type="PIRSR" id="PIRSR603782-2"/>
    </source>
</evidence>
<evidence type="ECO:0000256" key="2">
    <source>
        <dbReference type="ARBA" id="ARBA00023008"/>
    </source>
</evidence>
<evidence type="ECO:0000313" key="6">
    <source>
        <dbReference type="EMBL" id="MBB6454850.1"/>
    </source>
</evidence>
<dbReference type="AlphaFoldDB" id="A0A841Q8X3"/>